<dbReference type="RefSeq" id="WP_379682708.1">
    <property type="nucleotide sequence ID" value="NZ_JBHLYW010000032.1"/>
</dbReference>
<evidence type="ECO:0000313" key="3">
    <source>
        <dbReference type="Proteomes" id="UP001589734"/>
    </source>
</evidence>
<accession>A0ABV6BZ55</accession>
<comment type="caution">
    <text evidence="2">The sequence shown here is derived from an EMBL/GenBank/DDBJ whole genome shotgun (WGS) entry which is preliminary data.</text>
</comment>
<proteinExistence type="predicted"/>
<protein>
    <submittedName>
        <fullName evidence="2">Uncharacterized protein</fullName>
    </submittedName>
</protein>
<reference evidence="2 3" key="1">
    <citation type="submission" date="2024-09" db="EMBL/GenBank/DDBJ databases">
        <authorList>
            <person name="Sun Q."/>
            <person name="Mori K."/>
        </authorList>
    </citation>
    <scope>NUCLEOTIDE SEQUENCE [LARGE SCALE GENOMIC DNA]</scope>
    <source>
        <strain evidence="2 3">CGMCC 1.12926</strain>
    </source>
</reference>
<name>A0ABV6BZ55_9FLAO</name>
<keyword evidence="1" id="KW-1133">Transmembrane helix</keyword>
<keyword evidence="3" id="KW-1185">Reference proteome</keyword>
<feature type="transmembrane region" description="Helical" evidence="1">
    <location>
        <begin position="80"/>
        <end position="97"/>
    </location>
</feature>
<dbReference type="Proteomes" id="UP001589734">
    <property type="component" value="Unassembled WGS sequence"/>
</dbReference>
<dbReference type="EMBL" id="JBHLYW010000032">
    <property type="protein sequence ID" value="MFC0080353.1"/>
    <property type="molecule type" value="Genomic_DNA"/>
</dbReference>
<keyword evidence="1" id="KW-0812">Transmembrane</keyword>
<organism evidence="2 3">
    <name type="scientific">Flavobacterium procerum</name>
    <dbReference type="NCBI Taxonomy" id="1455569"/>
    <lineage>
        <taxon>Bacteria</taxon>
        <taxon>Pseudomonadati</taxon>
        <taxon>Bacteroidota</taxon>
        <taxon>Flavobacteriia</taxon>
        <taxon>Flavobacteriales</taxon>
        <taxon>Flavobacteriaceae</taxon>
        <taxon>Flavobacterium</taxon>
    </lineage>
</organism>
<feature type="transmembrane region" description="Helical" evidence="1">
    <location>
        <begin position="55"/>
        <end position="74"/>
    </location>
</feature>
<feature type="transmembrane region" description="Helical" evidence="1">
    <location>
        <begin position="20"/>
        <end position="43"/>
    </location>
</feature>
<keyword evidence="1" id="KW-0472">Membrane</keyword>
<feature type="transmembrane region" description="Helical" evidence="1">
    <location>
        <begin position="118"/>
        <end position="143"/>
    </location>
</feature>
<evidence type="ECO:0000313" key="2">
    <source>
        <dbReference type="EMBL" id="MFC0080353.1"/>
    </source>
</evidence>
<gene>
    <name evidence="2" type="ORF">ACFFLS_25140</name>
</gene>
<sequence length="147" mass="16526">MLEEENYKQSVFEEIPTEKIYSAKAINLAAFFAGSLAAGYLIAENFKAFNDTVKARNTLAVTFISTPILVGIVFIIPPNFPGIVFPALYILISYLVVKKHQEKKIQNHAQKGGDFYGGWRVTLIGLISIVLFLILPYSIQYIIDNFF</sequence>
<evidence type="ECO:0000256" key="1">
    <source>
        <dbReference type="SAM" id="Phobius"/>
    </source>
</evidence>